<keyword evidence="2" id="KW-1185">Reference proteome</keyword>
<gene>
    <name evidence="1" type="ORF">DLM85_21070</name>
</gene>
<dbReference type="InterPro" id="IPR009297">
    <property type="entry name" value="DUF952"/>
</dbReference>
<reference evidence="2" key="1">
    <citation type="submission" date="2018-05" db="EMBL/GenBank/DDBJ databases">
        <authorList>
            <person name="Nie L."/>
        </authorList>
    </citation>
    <scope>NUCLEOTIDE SEQUENCE [LARGE SCALE GENOMIC DNA]</scope>
    <source>
        <strain evidence="2">NL</strain>
    </source>
</reference>
<dbReference type="EMBL" id="QHKM01000009">
    <property type="protein sequence ID" value="RAK63496.1"/>
    <property type="molecule type" value="Genomic_DNA"/>
</dbReference>
<dbReference type="Proteomes" id="UP000248553">
    <property type="component" value="Unassembled WGS sequence"/>
</dbReference>
<protein>
    <submittedName>
        <fullName evidence="1">DUF952 domain-containing protein</fullName>
    </submittedName>
</protein>
<evidence type="ECO:0000313" key="2">
    <source>
        <dbReference type="Proteomes" id="UP000248553"/>
    </source>
</evidence>
<accession>A0A328BCA8</accession>
<dbReference type="PANTHER" id="PTHR34129">
    <property type="entry name" value="BLR1139 PROTEIN"/>
    <property type="match status" value="1"/>
</dbReference>
<organism evidence="1 2">
    <name type="scientific">Hymenobacter edaphi</name>
    <dbReference type="NCBI Taxonomy" id="2211146"/>
    <lineage>
        <taxon>Bacteria</taxon>
        <taxon>Pseudomonadati</taxon>
        <taxon>Bacteroidota</taxon>
        <taxon>Cytophagia</taxon>
        <taxon>Cytophagales</taxon>
        <taxon>Hymenobacteraceae</taxon>
        <taxon>Hymenobacter</taxon>
    </lineage>
</organism>
<sequence length="122" mass="13619">MKTLYRIAERAHWQQAQQTGFFASPDLQAEGFIHTSERHQVLETANRYYRARPDVLLLVLDEAALAAAGLVVRREWAADRGQHFAHVFGPIPLAAVQRVLDFPPTASGLFELPEALPEAADD</sequence>
<dbReference type="Gene3D" id="3.20.170.20">
    <property type="entry name" value="Protein of unknown function DUF952"/>
    <property type="match status" value="1"/>
</dbReference>
<comment type="caution">
    <text evidence="1">The sequence shown here is derived from an EMBL/GenBank/DDBJ whole genome shotgun (WGS) entry which is preliminary data.</text>
</comment>
<dbReference type="AlphaFoldDB" id="A0A328BCA8"/>
<dbReference type="SUPFAM" id="SSF56399">
    <property type="entry name" value="ADP-ribosylation"/>
    <property type="match status" value="1"/>
</dbReference>
<proteinExistence type="predicted"/>
<name>A0A328BCA8_9BACT</name>
<dbReference type="OrthoDB" id="5638018at2"/>
<dbReference type="RefSeq" id="WP_111480158.1">
    <property type="nucleotide sequence ID" value="NZ_QHKM01000009.1"/>
</dbReference>
<dbReference type="Pfam" id="PF06108">
    <property type="entry name" value="DUF952"/>
    <property type="match status" value="1"/>
</dbReference>
<dbReference type="PANTHER" id="PTHR34129:SF1">
    <property type="entry name" value="DUF952 DOMAIN-CONTAINING PROTEIN"/>
    <property type="match status" value="1"/>
</dbReference>
<evidence type="ECO:0000313" key="1">
    <source>
        <dbReference type="EMBL" id="RAK63496.1"/>
    </source>
</evidence>